<proteinExistence type="predicted"/>
<feature type="region of interest" description="Disordered" evidence="1">
    <location>
        <begin position="1"/>
        <end position="21"/>
    </location>
</feature>
<protein>
    <submittedName>
        <fullName evidence="2">Uncharacterized protein</fullName>
    </submittedName>
</protein>
<dbReference type="EMBL" id="JAVHNS010000005">
    <property type="protein sequence ID" value="KAK6354436.1"/>
    <property type="molecule type" value="Genomic_DNA"/>
</dbReference>
<accession>A0AAV9VA23</accession>
<gene>
    <name evidence="2" type="ORF">TWF730_008840</name>
</gene>
<name>A0AAV9VA23_9PEZI</name>
<comment type="caution">
    <text evidence="2">The sequence shown here is derived from an EMBL/GenBank/DDBJ whole genome shotgun (WGS) entry which is preliminary data.</text>
</comment>
<sequence length="269" mass="30363">MATCMESRSNDPTYNMVSESSSYDPRCIYDTFDSDFYKCLCEDLAKELDFPDQTDLRRISQLELFGSSWESKSCHPKVVVYETFPPHIMPNLPNIMSSDPYKKLLLRCLDHSIPRLREPLTTPRSRGGSIDYTAMGTSLDFDCEEEATTIPTNPPPSPALSAANYVLSNERTADQSDDDGLEPLFLDKLHLLSPVEVGDGYEGDNDDDDEEDAYLGLAAGEIAGERRIRRQQNRMQTKHQYHRRVASTGLLATVVTSDGSIIWHFKEFS</sequence>
<evidence type="ECO:0000313" key="3">
    <source>
        <dbReference type="Proteomes" id="UP001373714"/>
    </source>
</evidence>
<reference evidence="2 3" key="1">
    <citation type="submission" date="2019-10" db="EMBL/GenBank/DDBJ databases">
        <authorList>
            <person name="Palmer J.M."/>
        </authorList>
    </citation>
    <scope>NUCLEOTIDE SEQUENCE [LARGE SCALE GENOMIC DNA]</scope>
    <source>
        <strain evidence="2 3">TWF730</strain>
    </source>
</reference>
<organism evidence="2 3">
    <name type="scientific">Orbilia blumenaviensis</name>
    <dbReference type="NCBI Taxonomy" id="1796055"/>
    <lineage>
        <taxon>Eukaryota</taxon>
        <taxon>Fungi</taxon>
        <taxon>Dikarya</taxon>
        <taxon>Ascomycota</taxon>
        <taxon>Pezizomycotina</taxon>
        <taxon>Orbiliomycetes</taxon>
        <taxon>Orbiliales</taxon>
        <taxon>Orbiliaceae</taxon>
        <taxon>Orbilia</taxon>
    </lineage>
</organism>
<evidence type="ECO:0000313" key="2">
    <source>
        <dbReference type="EMBL" id="KAK6354436.1"/>
    </source>
</evidence>
<keyword evidence="3" id="KW-1185">Reference proteome</keyword>
<dbReference type="Proteomes" id="UP001373714">
    <property type="component" value="Unassembled WGS sequence"/>
</dbReference>
<dbReference type="AlphaFoldDB" id="A0AAV9VA23"/>
<evidence type="ECO:0000256" key="1">
    <source>
        <dbReference type="SAM" id="MobiDB-lite"/>
    </source>
</evidence>